<dbReference type="PROSITE" id="PS51352">
    <property type="entry name" value="THIOREDOXIN_2"/>
    <property type="match status" value="1"/>
</dbReference>
<dbReference type="InterPro" id="IPR013766">
    <property type="entry name" value="Thioredoxin_domain"/>
</dbReference>
<dbReference type="InterPro" id="IPR047262">
    <property type="entry name" value="PRX-like1"/>
</dbReference>
<dbReference type="GO" id="GO:0016491">
    <property type="term" value="F:oxidoreductase activity"/>
    <property type="evidence" value="ECO:0007669"/>
    <property type="project" value="InterPro"/>
</dbReference>
<dbReference type="CDD" id="cd02969">
    <property type="entry name" value="PRX_like1"/>
    <property type="match status" value="1"/>
</dbReference>
<dbReference type="SUPFAM" id="SSF52833">
    <property type="entry name" value="Thioredoxin-like"/>
    <property type="match status" value="1"/>
</dbReference>
<evidence type="ECO:0000313" key="2">
    <source>
        <dbReference type="EMBL" id="QEX17842.1"/>
    </source>
</evidence>
<dbReference type="RefSeq" id="WP_151178059.1">
    <property type="nucleotide sequence ID" value="NZ_CP042906.1"/>
</dbReference>
<protein>
    <submittedName>
        <fullName evidence="2">Thioredoxin family protein</fullName>
    </submittedName>
</protein>
<dbReference type="Gene3D" id="3.40.30.10">
    <property type="entry name" value="Glutaredoxin"/>
    <property type="match status" value="1"/>
</dbReference>
<sequence length="185" mass="20389">MATATGTSHELGWRAADFDLEGVDGRRYTLADVRGEKGTLVMFICNHCPYVKGVIGGLVEDCKALAAEGVKTIAIMPNDTDTYQVDNFDRMKEFAQEHRLGFPYVIDRTQGVARSYGAVCTPDIFGFDAGLALRYRGRVQEMRGSTPVAGARRELLEAMRLIARTGKGPEDQVPPIGCSIKWRRS</sequence>
<dbReference type="Pfam" id="PF00578">
    <property type="entry name" value="AhpC-TSA"/>
    <property type="match status" value="1"/>
</dbReference>
<dbReference type="OrthoDB" id="9809746at2"/>
<dbReference type="GO" id="GO:0016209">
    <property type="term" value="F:antioxidant activity"/>
    <property type="evidence" value="ECO:0007669"/>
    <property type="project" value="InterPro"/>
</dbReference>
<dbReference type="EMBL" id="CP042906">
    <property type="protein sequence ID" value="QEX17842.1"/>
    <property type="molecule type" value="Genomic_DNA"/>
</dbReference>
<dbReference type="KEGG" id="htq:FRZ44_31450"/>
<evidence type="ECO:0000259" key="1">
    <source>
        <dbReference type="PROSITE" id="PS51352"/>
    </source>
</evidence>
<dbReference type="Proteomes" id="UP000326202">
    <property type="component" value="Chromosome"/>
</dbReference>
<proteinExistence type="predicted"/>
<dbReference type="AlphaFoldDB" id="A0A5J6MJT5"/>
<dbReference type="PANTHER" id="PTHR43640:SF1">
    <property type="entry name" value="THIOREDOXIN-DEPENDENT PEROXIREDOXIN"/>
    <property type="match status" value="1"/>
</dbReference>
<keyword evidence="3" id="KW-1185">Reference proteome</keyword>
<feature type="domain" description="Thioredoxin" evidence="1">
    <location>
        <begin position="9"/>
        <end position="161"/>
    </location>
</feature>
<dbReference type="InterPro" id="IPR036249">
    <property type="entry name" value="Thioredoxin-like_sf"/>
</dbReference>
<name>A0A5J6MJT5_9PROT</name>
<gene>
    <name evidence="2" type="ORF">FRZ44_31450</name>
</gene>
<reference evidence="2 3" key="1">
    <citation type="submission" date="2019-08" db="EMBL/GenBank/DDBJ databases">
        <title>Hyperibacter terrae gen. nov., sp. nov. and Hyperibacter viscosus sp. nov., two new members in the family Rhodospirillaceae isolated from the rhizosphere of Hypericum perforatum.</title>
        <authorList>
            <person name="Noviana Z."/>
        </authorList>
    </citation>
    <scope>NUCLEOTIDE SEQUENCE [LARGE SCALE GENOMIC DNA]</scope>
    <source>
        <strain evidence="2 3">R5913</strain>
    </source>
</reference>
<organism evidence="2 3">
    <name type="scientific">Hypericibacter terrae</name>
    <dbReference type="NCBI Taxonomy" id="2602015"/>
    <lineage>
        <taxon>Bacteria</taxon>
        <taxon>Pseudomonadati</taxon>
        <taxon>Pseudomonadota</taxon>
        <taxon>Alphaproteobacteria</taxon>
        <taxon>Rhodospirillales</taxon>
        <taxon>Dongiaceae</taxon>
        <taxon>Hypericibacter</taxon>
    </lineage>
</organism>
<dbReference type="InterPro" id="IPR000866">
    <property type="entry name" value="AhpC/TSA"/>
</dbReference>
<dbReference type="PANTHER" id="PTHR43640">
    <property type="entry name" value="OS07G0260300 PROTEIN"/>
    <property type="match status" value="1"/>
</dbReference>
<evidence type="ECO:0000313" key="3">
    <source>
        <dbReference type="Proteomes" id="UP000326202"/>
    </source>
</evidence>
<accession>A0A5J6MJT5</accession>